<evidence type="ECO:0000313" key="5">
    <source>
        <dbReference type="Proteomes" id="UP001642482"/>
    </source>
</evidence>
<sequence length="289" mass="29997">MKTVTSVALGLACGRLAIAAALPALSSASSPSATVPTIHLCGDSTMASMTGAIQGWGQYLHYSFDPAKYAVVNSAIAGRSARSYTREGRFAAVLKDVQPGDWVVIEFGHNDGGGLSKDNGRSDCYGAGNETCQTTYDGKSETVQTYPTYLKQAGAAFLAAGAKLILSAPTPNDVWSDAGVYSWGPDRFAYYAMLAAEELGGTKAGVYFVPHGAYAAQAMKALGADVVHKNYPQDHTHTSPYLADIMSGAFVLGLTCGTSELGKSTLNSTAALSATFLGGCIAYNSTVPL</sequence>
<organism evidence="4 5">
    <name type="scientific">Sporothrix eucalyptigena</name>
    <dbReference type="NCBI Taxonomy" id="1812306"/>
    <lineage>
        <taxon>Eukaryota</taxon>
        <taxon>Fungi</taxon>
        <taxon>Dikarya</taxon>
        <taxon>Ascomycota</taxon>
        <taxon>Pezizomycotina</taxon>
        <taxon>Sordariomycetes</taxon>
        <taxon>Sordariomycetidae</taxon>
        <taxon>Ophiostomatales</taxon>
        <taxon>Ophiostomataceae</taxon>
        <taxon>Sporothrix</taxon>
    </lineage>
</organism>
<dbReference type="InterPro" id="IPR036514">
    <property type="entry name" value="SGNH_hydro_sf"/>
</dbReference>
<feature type="chain" id="PRO_5047280754" description="Rhamnogalacturonan acetylesterase" evidence="3">
    <location>
        <begin position="29"/>
        <end position="289"/>
    </location>
</feature>
<dbReference type="Pfam" id="PF00657">
    <property type="entry name" value="Lipase_GDSL"/>
    <property type="match status" value="1"/>
</dbReference>
<dbReference type="PANTHER" id="PTHR43695:SF1">
    <property type="entry name" value="RHAMNOGALACTURONAN ACETYLESTERASE"/>
    <property type="match status" value="1"/>
</dbReference>
<comment type="caution">
    <text evidence="4">The sequence shown here is derived from an EMBL/GenBank/DDBJ whole genome shotgun (WGS) entry which is preliminary data.</text>
</comment>
<evidence type="ECO:0000256" key="3">
    <source>
        <dbReference type="SAM" id="SignalP"/>
    </source>
</evidence>
<dbReference type="PANTHER" id="PTHR43695">
    <property type="entry name" value="PUTATIVE (AFU_ORTHOLOGUE AFUA_2G17250)-RELATED"/>
    <property type="match status" value="1"/>
</dbReference>
<dbReference type="Proteomes" id="UP001642482">
    <property type="component" value="Unassembled WGS sequence"/>
</dbReference>
<comment type="similarity">
    <text evidence="1">Belongs to the 'GDSL' lipolytic enzyme family.</text>
</comment>
<proteinExistence type="inferred from homology"/>
<dbReference type="Gene3D" id="3.40.50.1110">
    <property type="entry name" value="SGNH hydrolase"/>
    <property type="match status" value="1"/>
</dbReference>
<keyword evidence="3" id="KW-0732">Signal</keyword>
<evidence type="ECO:0000313" key="4">
    <source>
        <dbReference type="EMBL" id="CAK7209112.1"/>
    </source>
</evidence>
<evidence type="ECO:0000256" key="2">
    <source>
        <dbReference type="ARBA" id="ARBA00022801"/>
    </source>
</evidence>
<gene>
    <name evidence="4" type="ORF">SEUCBS140593_000383</name>
</gene>
<accession>A0ABP0APC4</accession>
<reference evidence="4 5" key="1">
    <citation type="submission" date="2024-01" db="EMBL/GenBank/DDBJ databases">
        <authorList>
            <person name="Allen C."/>
            <person name="Tagirdzhanova G."/>
        </authorList>
    </citation>
    <scope>NUCLEOTIDE SEQUENCE [LARGE SCALE GENOMIC DNA]</scope>
</reference>
<evidence type="ECO:0000256" key="1">
    <source>
        <dbReference type="ARBA" id="ARBA00008668"/>
    </source>
</evidence>
<dbReference type="EMBL" id="CAWUHD010000002">
    <property type="protein sequence ID" value="CAK7209112.1"/>
    <property type="molecule type" value="Genomic_DNA"/>
</dbReference>
<feature type="signal peptide" evidence="3">
    <location>
        <begin position="1"/>
        <end position="28"/>
    </location>
</feature>
<protein>
    <recommendedName>
        <fullName evidence="6">Rhamnogalacturonan acetylesterase</fullName>
    </recommendedName>
</protein>
<dbReference type="SUPFAM" id="SSF52266">
    <property type="entry name" value="SGNH hydrolase"/>
    <property type="match status" value="1"/>
</dbReference>
<keyword evidence="2" id="KW-0378">Hydrolase</keyword>
<dbReference type="InterPro" id="IPR037459">
    <property type="entry name" value="RhgT-like"/>
</dbReference>
<evidence type="ECO:0008006" key="6">
    <source>
        <dbReference type="Google" id="ProtNLM"/>
    </source>
</evidence>
<name>A0ABP0APC4_9PEZI</name>
<keyword evidence="5" id="KW-1185">Reference proteome</keyword>
<dbReference type="InterPro" id="IPR001087">
    <property type="entry name" value="GDSL"/>
</dbReference>